<dbReference type="EMBL" id="JAAZAL010000128">
    <property type="protein sequence ID" value="NLE31336.1"/>
    <property type="molecule type" value="Genomic_DNA"/>
</dbReference>
<evidence type="ECO:0000259" key="1">
    <source>
        <dbReference type="Pfam" id="PF03486"/>
    </source>
</evidence>
<dbReference type="PRINTS" id="PR00411">
    <property type="entry name" value="PNDRDTASEI"/>
</dbReference>
<dbReference type="Proteomes" id="UP000554004">
    <property type="component" value="Unassembled WGS sequence"/>
</dbReference>
<dbReference type="AlphaFoldDB" id="A0A847EUI6"/>
<sequence length="166" mass="18622">MDKRIYDTIIIGGGAAGLIAAVECKRLGQNILVIERNPRPGKKIAITGKGRCNVTTLNHDLRDLISRYQRNGKFLYGAFSRFSVQDTLDYFEKTLKVKLKIERGNRVFPKSDSAVDIIYGLQEEIIDDILQNTSVLSFNMEGNSIRSVVTYKGEFQAKRYILATGG</sequence>
<dbReference type="Pfam" id="PF03486">
    <property type="entry name" value="HI0933_like"/>
    <property type="match status" value="1"/>
</dbReference>
<gene>
    <name evidence="2" type="ORF">GX618_03650</name>
</gene>
<proteinExistence type="predicted"/>
<dbReference type="SUPFAM" id="SSF51905">
    <property type="entry name" value="FAD/NAD(P)-binding domain"/>
    <property type="match status" value="1"/>
</dbReference>
<organism evidence="2 3">
    <name type="scientific">Candidatus Dojkabacteria bacterium</name>
    <dbReference type="NCBI Taxonomy" id="2099670"/>
    <lineage>
        <taxon>Bacteria</taxon>
        <taxon>Candidatus Dojkabacteria</taxon>
    </lineage>
</organism>
<accession>A0A847EUI6</accession>
<comment type="caution">
    <text evidence="2">The sequence shown here is derived from an EMBL/GenBank/DDBJ whole genome shotgun (WGS) entry which is preliminary data.</text>
</comment>
<protein>
    <submittedName>
        <fullName evidence="2">FAD-binding protein</fullName>
    </submittedName>
</protein>
<dbReference type="PANTHER" id="PTHR42887:SF2">
    <property type="entry name" value="OS12G0638800 PROTEIN"/>
    <property type="match status" value="1"/>
</dbReference>
<dbReference type="PANTHER" id="PTHR42887">
    <property type="entry name" value="OS12G0638800 PROTEIN"/>
    <property type="match status" value="1"/>
</dbReference>
<feature type="domain" description="RsdA/BaiN/AoA(So)-like Rossmann fold-like" evidence="1">
    <location>
        <begin position="7"/>
        <end position="166"/>
    </location>
</feature>
<evidence type="ECO:0000313" key="2">
    <source>
        <dbReference type="EMBL" id="NLE31336.1"/>
    </source>
</evidence>
<evidence type="ECO:0000313" key="3">
    <source>
        <dbReference type="Proteomes" id="UP000554004"/>
    </source>
</evidence>
<dbReference type="InterPro" id="IPR004792">
    <property type="entry name" value="BaiN-like"/>
</dbReference>
<reference evidence="2 3" key="1">
    <citation type="journal article" date="2020" name="Biotechnol. Biofuels">
        <title>New insights from the biogas microbiome by comprehensive genome-resolved metagenomics of nearly 1600 species originating from multiple anaerobic digesters.</title>
        <authorList>
            <person name="Campanaro S."/>
            <person name="Treu L."/>
            <person name="Rodriguez-R L.M."/>
            <person name="Kovalovszki A."/>
            <person name="Ziels R.M."/>
            <person name="Maus I."/>
            <person name="Zhu X."/>
            <person name="Kougias P.G."/>
            <person name="Basile A."/>
            <person name="Luo G."/>
            <person name="Schluter A."/>
            <person name="Konstantinidis K.T."/>
            <person name="Angelidaki I."/>
        </authorList>
    </citation>
    <scope>NUCLEOTIDE SEQUENCE [LARGE SCALE GENOMIC DNA]</scope>
    <source>
        <strain evidence="2">AS06rmzACSIP_421</strain>
    </source>
</reference>
<feature type="non-terminal residue" evidence="2">
    <location>
        <position position="166"/>
    </location>
</feature>
<dbReference type="InterPro" id="IPR057661">
    <property type="entry name" value="RsdA/BaiN/AoA(So)_Rossmann"/>
</dbReference>
<dbReference type="PRINTS" id="PR00368">
    <property type="entry name" value="FADPNR"/>
</dbReference>
<dbReference type="InterPro" id="IPR036188">
    <property type="entry name" value="FAD/NAD-bd_sf"/>
</dbReference>
<dbReference type="Gene3D" id="3.50.50.60">
    <property type="entry name" value="FAD/NAD(P)-binding domain"/>
    <property type="match status" value="1"/>
</dbReference>
<name>A0A847EUI6_9BACT</name>